<dbReference type="PANTHER" id="PTHR44307">
    <property type="entry name" value="PHOSPHOETHANOLAMINE METHYLTRANSFERASE"/>
    <property type="match status" value="1"/>
</dbReference>
<proteinExistence type="predicted"/>
<evidence type="ECO:0000256" key="5">
    <source>
        <dbReference type="ARBA" id="ARBA00035674"/>
    </source>
</evidence>
<evidence type="ECO:0000259" key="9">
    <source>
        <dbReference type="Pfam" id="PF17987"/>
    </source>
</evidence>
<accession>A0A1I8AZI6</accession>
<reference evidence="11" key="1">
    <citation type="submission" date="2016-11" db="UniProtKB">
        <authorList>
            <consortium name="WormBaseParasite"/>
        </authorList>
    </citation>
    <scope>IDENTIFICATION</scope>
</reference>
<dbReference type="EC" id="2.1.1.103" evidence="5"/>
<evidence type="ECO:0000313" key="11">
    <source>
        <dbReference type="WBParaSite" id="MhA1_Contig1162.frz3.gene5"/>
    </source>
</evidence>
<dbReference type="CDD" id="cd02440">
    <property type="entry name" value="AdoMet_MTases"/>
    <property type="match status" value="1"/>
</dbReference>
<comment type="pathway">
    <text evidence="2">Lipid metabolism.</text>
</comment>
<dbReference type="Gene3D" id="3.40.50.150">
    <property type="entry name" value="Vaccinia Virus protein VP39"/>
    <property type="match status" value="1"/>
</dbReference>
<feature type="domain" description="Phosphoethanolamine N-methyltransferase 2 N-terminal" evidence="9">
    <location>
        <begin position="98"/>
        <end position="189"/>
    </location>
</feature>
<dbReference type="InterPro" id="IPR013216">
    <property type="entry name" value="Methyltransf_11"/>
</dbReference>
<dbReference type="PANTHER" id="PTHR44307:SF2">
    <property type="entry name" value="PHOSPHOETHANOLAMINE METHYLTRANSFERASE ISOFORM X1"/>
    <property type="match status" value="1"/>
</dbReference>
<organism evidence="10 11">
    <name type="scientific">Meloidogyne hapla</name>
    <name type="common">Root-knot nematode worm</name>
    <dbReference type="NCBI Taxonomy" id="6305"/>
    <lineage>
        <taxon>Eukaryota</taxon>
        <taxon>Metazoa</taxon>
        <taxon>Ecdysozoa</taxon>
        <taxon>Nematoda</taxon>
        <taxon>Chromadorea</taxon>
        <taxon>Rhabditida</taxon>
        <taxon>Tylenchina</taxon>
        <taxon>Tylenchomorpha</taxon>
        <taxon>Tylenchoidea</taxon>
        <taxon>Meloidogynidae</taxon>
        <taxon>Meloidogyninae</taxon>
        <taxon>Meloidogyne</taxon>
    </lineage>
</organism>
<sequence>MSALSCELAYALQNHPNAPKNGETVLLLINDQDVNERNLNSDLRNLFEDKFNLEEMNVGEMINEAERLDKEDNDNEEENLETRFDAAICSNLFIGQGIVNDRHRIAKVLGLLLRLIKTDGVVIIRENLQQWGSRSIADLTKFLDVFATRKQQNNQKHQQTLGFNFYGMSQIQDSIYAHSNFLDVFWTLTTAIEVRLYDDKLATFREFLDKTQYTEDNVASYEWIFGTDFISPGGVDENRRVLKSFRHLRPGQQMLDIGVGIGGGARQAAREFGLHVLGCDLSSNMIQHAFDRNQRDKDHRVEYQIADAMVYRYEANAFDIVFSRDCIQHIKDTKRLFRNIYTWLKPGGQVLVTMYGKGHGVLSPKFHEYVRKRQYALRTLEEYREIAHGAGLTNIYTENMTKRLREILVIERDRAVENKEEFIQKFSEKLYSKLIEGWADKLQFIDEDNQNWLLLRAEKPVHPHAYLTEAGA</sequence>
<keyword evidence="3" id="KW-0489">Methyltransferase</keyword>
<name>A0A1I8AZI6_MELHA</name>
<dbReference type="GO" id="GO:0000234">
    <property type="term" value="F:phosphoethanolamine N-methyltransferase activity"/>
    <property type="evidence" value="ECO:0007669"/>
    <property type="project" value="UniProtKB-EC"/>
</dbReference>
<comment type="catalytic activity">
    <reaction evidence="7">
        <text>N-methylethanolamine phosphate + S-adenosyl-L-methionine = N,N-dimethylethanolamine phosphate + S-adenosyl-L-homocysteine + H(+)</text>
        <dbReference type="Rhea" id="RHEA:25321"/>
        <dbReference type="ChEBI" id="CHEBI:15378"/>
        <dbReference type="ChEBI" id="CHEBI:57781"/>
        <dbReference type="ChEBI" id="CHEBI:57856"/>
        <dbReference type="ChEBI" id="CHEBI:58641"/>
        <dbReference type="ChEBI" id="CHEBI:59789"/>
        <dbReference type="EC" id="2.1.1.103"/>
    </reaction>
    <physiologicalReaction direction="left-to-right" evidence="7">
        <dbReference type="Rhea" id="RHEA:25322"/>
    </physiologicalReaction>
</comment>
<dbReference type="SUPFAM" id="SSF53335">
    <property type="entry name" value="S-adenosyl-L-methionine-dependent methyltransferases"/>
    <property type="match status" value="1"/>
</dbReference>
<dbReference type="Pfam" id="PF17987">
    <property type="entry name" value="PMT2_N"/>
    <property type="match status" value="1"/>
</dbReference>
<dbReference type="Proteomes" id="UP000095281">
    <property type="component" value="Unplaced"/>
</dbReference>
<protein>
    <recommendedName>
        <fullName evidence="5">phosphoethanolamine N-methyltransferase</fullName>
        <ecNumber evidence="5">2.1.1.103</ecNumber>
    </recommendedName>
</protein>
<comment type="pathway">
    <text evidence="1">Phospholipid metabolism; phosphatidylcholine biosynthesis.</text>
</comment>
<evidence type="ECO:0000256" key="2">
    <source>
        <dbReference type="ARBA" id="ARBA00005189"/>
    </source>
</evidence>
<dbReference type="OMA" id="ITMYGKG"/>
<evidence type="ECO:0000256" key="4">
    <source>
        <dbReference type="ARBA" id="ARBA00022679"/>
    </source>
</evidence>
<evidence type="ECO:0000256" key="3">
    <source>
        <dbReference type="ARBA" id="ARBA00022603"/>
    </source>
</evidence>
<comment type="catalytic activity">
    <reaction evidence="6">
        <text>N,N-dimethylethanolamine phosphate + S-adenosyl-L-methionine = phosphocholine + S-adenosyl-L-homocysteine + H(+)</text>
        <dbReference type="Rhea" id="RHEA:25325"/>
        <dbReference type="ChEBI" id="CHEBI:15378"/>
        <dbReference type="ChEBI" id="CHEBI:57856"/>
        <dbReference type="ChEBI" id="CHEBI:58641"/>
        <dbReference type="ChEBI" id="CHEBI:59789"/>
        <dbReference type="ChEBI" id="CHEBI:295975"/>
        <dbReference type="EC" id="2.1.1.103"/>
    </reaction>
    <physiologicalReaction direction="left-to-right" evidence="6">
        <dbReference type="Rhea" id="RHEA:25326"/>
    </physiologicalReaction>
</comment>
<dbReference type="InterPro" id="IPR040516">
    <property type="entry name" value="PMT2_N"/>
</dbReference>
<keyword evidence="10" id="KW-1185">Reference proteome</keyword>
<evidence type="ECO:0000259" key="8">
    <source>
        <dbReference type="Pfam" id="PF08241"/>
    </source>
</evidence>
<dbReference type="GO" id="GO:0032259">
    <property type="term" value="P:methylation"/>
    <property type="evidence" value="ECO:0007669"/>
    <property type="project" value="UniProtKB-KW"/>
</dbReference>
<evidence type="ECO:0000256" key="1">
    <source>
        <dbReference type="ARBA" id="ARBA00004969"/>
    </source>
</evidence>
<evidence type="ECO:0000256" key="7">
    <source>
        <dbReference type="ARBA" id="ARBA00047841"/>
    </source>
</evidence>
<evidence type="ECO:0000313" key="10">
    <source>
        <dbReference type="Proteomes" id="UP000095281"/>
    </source>
</evidence>
<dbReference type="Pfam" id="PF08241">
    <property type="entry name" value="Methyltransf_11"/>
    <property type="match status" value="1"/>
</dbReference>
<dbReference type="AlphaFoldDB" id="A0A1I8AZI6"/>
<evidence type="ECO:0000256" key="6">
    <source>
        <dbReference type="ARBA" id="ARBA00047619"/>
    </source>
</evidence>
<dbReference type="WBParaSite" id="MhA1_Contig1162.frz3.gene5">
    <property type="protein sequence ID" value="MhA1_Contig1162.frz3.gene5"/>
    <property type="gene ID" value="MhA1_Contig1162.frz3.gene5"/>
</dbReference>
<keyword evidence="4" id="KW-0808">Transferase</keyword>
<feature type="domain" description="Methyltransferase type 11" evidence="8">
    <location>
        <begin position="255"/>
        <end position="351"/>
    </location>
</feature>
<dbReference type="InterPro" id="IPR029063">
    <property type="entry name" value="SAM-dependent_MTases_sf"/>
</dbReference>